<sequence length="266" mass="29752">MAQMYSDPLHKSLKRQFAIVFALVVREMTTRYGNKFGGYMWAVLDPVLTIAILTTVFSAIAKVPPLGRSFTLFFATGYAAFYIYRSTSEQVASAVDANRALLNYPVVGPFDAIIGRVVLQIATLFVVNLLLFGGLWFVVPFEKIDLGPILLASLIAITLGAGVGASNIVWFHLNSTYQQIWGIINRPAFIVSGVFFLPETIPHPFRDILLWNPLVHIVGLFRTGFYPTYRASYVNMPFIVGLAIFSIVFGLFIVWLFDAKLREPKK</sequence>
<dbReference type="Pfam" id="PF01061">
    <property type="entry name" value="ABC2_membrane"/>
    <property type="match status" value="1"/>
</dbReference>
<keyword evidence="5 8" id="KW-0812">Transmembrane</keyword>
<comment type="subcellular location">
    <subcellularLocation>
        <location evidence="1">Cell inner membrane</location>
        <topology evidence="1">Multi-pass membrane protein</topology>
    </subcellularLocation>
</comment>
<evidence type="ECO:0000256" key="3">
    <source>
        <dbReference type="ARBA" id="ARBA00022448"/>
    </source>
</evidence>
<dbReference type="InterPro" id="IPR000412">
    <property type="entry name" value="ABC_2_transport"/>
</dbReference>
<dbReference type="RefSeq" id="WP_248160286.1">
    <property type="nucleotide sequence ID" value="NZ_JALNMJ010000055.1"/>
</dbReference>
<dbReference type="PANTHER" id="PTHR30413">
    <property type="entry name" value="INNER MEMBRANE TRANSPORT PERMEASE"/>
    <property type="match status" value="1"/>
</dbReference>
<accession>A0ABT0H3J8</accession>
<feature type="domain" description="ABC-2 type transporter transmembrane" evidence="9">
    <location>
        <begin position="20"/>
        <end position="226"/>
    </location>
</feature>
<dbReference type="Proteomes" id="UP001431221">
    <property type="component" value="Unassembled WGS sequence"/>
</dbReference>
<feature type="transmembrane region" description="Helical" evidence="8">
    <location>
        <begin position="66"/>
        <end position="84"/>
    </location>
</feature>
<evidence type="ECO:0000256" key="1">
    <source>
        <dbReference type="ARBA" id="ARBA00004429"/>
    </source>
</evidence>
<gene>
    <name evidence="10" type="ORF">M0H32_29275</name>
</gene>
<keyword evidence="6 8" id="KW-1133">Transmembrane helix</keyword>
<keyword evidence="4" id="KW-1003">Cell membrane</keyword>
<feature type="transmembrane region" description="Helical" evidence="8">
    <location>
        <begin position="238"/>
        <end position="257"/>
    </location>
</feature>
<evidence type="ECO:0000256" key="7">
    <source>
        <dbReference type="ARBA" id="ARBA00023136"/>
    </source>
</evidence>
<protein>
    <submittedName>
        <fullName evidence="10">ABC transporter permease</fullName>
    </submittedName>
</protein>
<reference evidence="10" key="1">
    <citation type="submission" date="2022-04" db="EMBL/GenBank/DDBJ databases">
        <title>Roseibium sp. CAU 1639 isolated from mud.</title>
        <authorList>
            <person name="Kim W."/>
        </authorList>
    </citation>
    <scope>NUCLEOTIDE SEQUENCE</scope>
    <source>
        <strain evidence="10">CAU 1639</strain>
    </source>
</reference>
<evidence type="ECO:0000256" key="5">
    <source>
        <dbReference type="ARBA" id="ARBA00022692"/>
    </source>
</evidence>
<feature type="transmembrane region" description="Helical" evidence="8">
    <location>
        <begin position="179"/>
        <end position="197"/>
    </location>
</feature>
<evidence type="ECO:0000256" key="8">
    <source>
        <dbReference type="SAM" id="Phobius"/>
    </source>
</evidence>
<evidence type="ECO:0000313" key="10">
    <source>
        <dbReference type="EMBL" id="MCK7616252.1"/>
    </source>
</evidence>
<evidence type="ECO:0000313" key="11">
    <source>
        <dbReference type="Proteomes" id="UP001431221"/>
    </source>
</evidence>
<dbReference type="PRINTS" id="PR00164">
    <property type="entry name" value="ABC2TRNSPORT"/>
</dbReference>
<comment type="caution">
    <text evidence="10">The sequence shown here is derived from an EMBL/GenBank/DDBJ whole genome shotgun (WGS) entry which is preliminary data.</text>
</comment>
<evidence type="ECO:0000256" key="6">
    <source>
        <dbReference type="ARBA" id="ARBA00022989"/>
    </source>
</evidence>
<evidence type="ECO:0000256" key="4">
    <source>
        <dbReference type="ARBA" id="ARBA00022475"/>
    </source>
</evidence>
<keyword evidence="3" id="KW-0813">Transport</keyword>
<evidence type="ECO:0000259" key="9">
    <source>
        <dbReference type="Pfam" id="PF01061"/>
    </source>
</evidence>
<dbReference type="EMBL" id="JALNMJ010000055">
    <property type="protein sequence ID" value="MCK7616252.1"/>
    <property type="molecule type" value="Genomic_DNA"/>
</dbReference>
<proteinExistence type="inferred from homology"/>
<dbReference type="InterPro" id="IPR013525">
    <property type="entry name" value="ABC2_TM"/>
</dbReference>
<keyword evidence="7 8" id="KW-0472">Membrane</keyword>
<organism evidence="10 11">
    <name type="scientific">Roseibium sediminicola</name>
    <dbReference type="NCBI Taxonomy" id="2933272"/>
    <lineage>
        <taxon>Bacteria</taxon>
        <taxon>Pseudomonadati</taxon>
        <taxon>Pseudomonadota</taxon>
        <taxon>Alphaproteobacteria</taxon>
        <taxon>Hyphomicrobiales</taxon>
        <taxon>Stappiaceae</taxon>
        <taxon>Roseibium</taxon>
    </lineage>
</organism>
<comment type="similarity">
    <text evidence="2">Belongs to the ABC-2 integral membrane protein family.</text>
</comment>
<feature type="transmembrane region" description="Helical" evidence="8">
    <location>
        <begin position="113"/>
        <end position="137"/>
    </location>
</feature>
<feature type="transmembrane region" description="Helical" evidence="8">
    <location>
        <begin position="149"/>
        <end position="173"/>
    </location>
</feature>
<dbReference type="PANTHER" id="PTHR30413:SF8">
    <property type="entry name" value="TRANSPORT PERMEASE PROTEIN"/>
    <property type="match status" value="1"/>
</dbReference>
<feature type="transmembrane region" description="Helical" evidence="8">
    <location>
        <begin position="39"/>
        <end position="59"/>
    </location>
</feature>
<name>A0ABT0H3J8_9HYPH</name>
<evidence type="ECO:0000256" key="2">
    <source>
        <dbReference type="ARBA" id="ARBA00007783"/>
    </source>
</evidence>
<keyword evidence="11" id="KW-1185">Reference proteome</keyword>